<dbReference type="RefSeq" id="WP_343164682.1">
    <property type="nucleotide sequence ID" value="NZ_JBHRSV010000020.1"/>
</dbReference>
<organism evidence="2 3">
    <name type="scientific">Hyphobacterium vulgare</name>
    <dbReference type="NCBI Taxonomy" id="1736751"/>
    <lineage>
        <taxon>Bacteria</taxon>
        <taxon>Pseudomonadati</taxon>
        <taxon>Pseudomonadota</taxon>
        <taxon>Alphaproteobacteria</taxon>
        <taxon>Maricaulales</taxon>
        <taxon>Maricaulaceae</taxon>
        <taxon>Hyphobacterium</taxon>
    </lineage>
</organism>
<keyword evidence="3" id="KW-1185">Reference proteome</keyword>
<protein>
    <submittedName>
        <fullName evidence="2">Uncharacterized protein</fullName>
    </submittedName>
</protein>
<feature type="compositionally biased region" description="Basic and acidic residues" evidence="1">
    <location>
        <begin position="8"/>
        <end position="20"/>
    </location>
</feature>
<proteinExistence type="predicted"/>
<accession>A0ABV6ZZ09</accession>
<dbReference type="Proteomes" id="UP001595379">
    <property type="component" value="Unassembled WGS sequence"/>
</dbReference>
<evidence type="ECO:0000313" key="2">
    <source>
        <dbReference type="EMBL" id="MFC2926684.1"/>
    </source>
</evidence>
<feature type="compositionally biased region" description="Polar residues" evidence="1">
    <location>
        <begin position="26"/>
        <end position="37"/>
    </location>
</feature>
<gene>
    <name evidence="2" type="ORF">ACFOOR_11255</name>
</gene>
<evidence type="ECO:0000256" key="1">
    <source>
        <dbReference type="SAM" id="MobiDB-lite"/>
    </source>
</evidence>
<name>A0ABV6ZZ09_9PROT</name>
<evidence type="ECO:0000313" key="3">
    <source>
        <dbReference type="Proteomes" id="UP001595379"/>
    </source>
</evidence>
<sequence length="47" mass="5264">MAKGQQKSSRETKKPKAEHNQKKKTNASQPSQKTGSVSGLEHMKNKR</sequence>
<feature type="region of interest" description="Disordered" evidence="1">
    <location>
        <begin position="1"/>
        <end position="47"/>
    </location>
</feature>
<dbReference type="EMBL" id="JBHRSV010000020">
    <property type="protein sequence ID" value="MFC2926684.1"/>
    <property type="molecule type" value="Genomic_DNA"/>
</dbReference>
<reference evidence="3" key="1">
    <citation type="journal article" date="2019" name="Int. J. Syst. Evol. Microbiol.">
        <title>The Global Catalogue of Microorganisms (GCM) 10K type strain sequencing project: providing services to taxonomists for standard genome sequencing and annotation.</title>
        <authorList>
            <consortium name="The Broad Institute Genomics Platform"/>
            <consortium name="The Broad Institute Genome Sequencing Center for Infectious Disease"/>
            <person name="Wu L."/>
            <person name="Ma J."/>
        </authorList>
    </citation>
    <scope>NUCLEOTIDE SEQUENCE [LARGE SCALE GENOMIC DNA]</scope>
    <source>
        <strain evidence="3">KCTC 52487</strain>
    </source>
</reference>
<comment type="caution">
    <text evidence="2">The sequence shown here is derived from an EMBL/GenBank/DDBJ whole genome shotgun (WGS) entry which is preliminary data.</text>
</comment>